<name>J9DLW5_EDHAE</name>
<keyword evidence="7" id="KW-1185">Reference proteome</keyword>
<evidence type="ECO:0000256" key="1">
    <source>
        <dbReference type="ARBA" id="ARBA00007682"/>
    </source>
</evidence>
<gene>
    <name evidence="6" type="ORF">EDEG_02112</name>
</gene>
<dbReference type="Gene3D" id="2.30.30.1020">
    <property type="entry name" value="CCR4-NOT complex subunit 2/3/5, C-terminal domain"/>
    <property type="match status" value="1"/>
</dbReference>
<dbReference type="InterPro" id="IPR040168">
    <property type="entry name" value="Not2/3/5"/>
</dbReference>
<dbReference type="Proteomes" id="UP000003163">
    <property type="component" value="Unassembled WGS sequence"/>
</dbReference>
<dbReference type="InParanoid" id="J9DLW5"/>
<dbReference type="GO" id="GO:0006355">
    <property type="term" value="P:regulation of DNA-templated transcription"/>
    <property type="evidence" value="ECO:0007669"/>
    <property type="project" value="InterPro"/>
</dbReference>
<dbReference type="InterPro" id="IPR038635">
    <property type="entry name" value="CCR4-NOT_su2/3/5_C_sf"/>
</dbReference>
<dbReference type="VEuPathDB" id="MicrosporidiaDB:EDEG_02112"/>
<keyword evidence="2" id="KW-0805">Transcription regulation</keyword>
<proteinExistence type="inferred from homology"/>
<dbReference type="GO" id="GO:0000289">
    <property type="term" value="P:nuclear-transcribed mRNA poly(A) tail shortening"/>
    <property type="evidence" value="ECO:0007669"/>
    <property type="project" value="UniProtKB-ARBA"/>
</dbReference>
<evidence type="ECO:0000313" key="6">
    <source>
        <dbReference type="EMBL" id="EJW03570.1"/>
    </source>
</evidence>
<reference evidence="6 7" key="1">
    <citation type="submission" date="2011-08" db="EMBL/GenBank/DDBJ databases">
        <authorList>
            <person name="Liu Z.J."/>
            <person name="Shi F.L."/>
            <person name="Lu J.Q."/>
            <person name="Li M."/>
            <person name="Wang Z.L."/>
        </authorList>
    </citation>
    <scope>NUCLEOTIDE SEQUENCE [LARGE SCALE GENOMIC DNA]</scope>
    <source>
        <strain evidence="6 7">USNM 41457</strain>
    </source>
</reference>
<dbReference type="Pfam" id="PF04153">
    <property type="entry name" value="NOT2_3_5_C"/>
    <property type="match status" value="1"/>
</dbReference>
<evidence type="ECO:0000256" key="3">
    <source>
        <dbReference type="ARBA" id="ARBA00023163"/>
    </source>
</evidence>
<dbReference type="PANTHER" id="PTHR23326">
    <property type="entry name" value="CCR4 NOT-RELATED"/>
    <property type="match status" value="1"/>
</dbReference>
<dbReference type="OrthoDB" id="293823at2759"/>
<organism evidence="6 7">
    <name type="scientific">Edhazardia aedis (strain USNM 41457)</name>
    <name type="common">Microsporidian parasite</name>
    <dbReference type="NCBI Taxonomy" id="1003232"/>
    <lineage>
        <taxon>Eukaryota</taxon>
        <taxon>Fungi</taxon>
        <taxon>Fungi incertae sedis</taxon>
        <taxon>Microsporidia</taxon>
        <taxon>Edhazardia</taxon>
    </lineage>
</organism>
<feature type="compositionally biased region" description="Low complexity" evidence="4">
    <location>
        <begin position="33"/>
        <end position="48"/>
    </location>
</feature>
<protein>
    <recommendedName>
        <fullName evidence="5">NOT2/NOT3/NOT5 C-terminal domain-containing protein</fullName>
    </recommendedName>
</protein>
<dbReference type="InterPro" id="IPR007282">
    <property type="entry name" value="NOT2/3/5_C"/>
</dbReference>
<feature type="compositionally biased region" description="Polar residues" evidence="4">
    <location>
        <begin position="71"/>
        <end position="88"/>
    </location>
</feature>
<accession>J9DLW5</accession>
<evidence type="ECO:0000259" key="5">
    <source>
        <dbReference type="Pfam" id="PF04153"/>
    </source>
</evidence>
<reference evidence="7" key="2">
    <citation type="submission" date="2015-07" db="EMBL/GenBank/DDBJ databases">
        <title>Contrasting host-pathogen interactions and genome evolution in two generalist and specialist microsporidian pathogens of mosquitoes.</title>
        <authorList>
            <consortium name="The Broad Institute Genomics Platform"/>
            <consortium name="The Broad Institute Genome Sequencing Center for Infectious Disease"/>
            <person name="Cuomo C.A."/>
            <person name="Sanscrainte N.D."/>
            <person name="Goldberg J.M."/>
            <person name="Heiman D."/>
            <person name="Young S."/>
            <person name="Zeng Q."/>
            <person name="Becnel J.J."/>
            <person name="Birren B.W."/>
        </authorList>
    </citation>
    <scope>NUCLEOTIDE SEQUENCE [LARGE SCALE GENOMIC DNA]</scope>
    <source>
        <strain evidence="7">USNM 41457</strain>
    </source>
</reference>
<dbReference type="GO" id="GO:0030015">
    <property type="term" value="C:CCR4-NOT core complex"/>
    <property type="evidence" value="ECO:0007669"/>
    <property type="project" value="InterPro"/>
</dbReference>
<dbReference type="AlphaFoldDB" id="J9DLW5"/>
<feature type="domain" description="NOT2/NOT3/NOT5 C-terminal" evidence="5">
    <location>
        <begin position="155"/>
        <end position="267"/>
    </location>
</feature>
<feature type="region of interest" description="Disordered" evidence="4">
    <location>
        <begin position="1"/>
        <end position="93"/>
    </location>
</feature>
<sequence>MRRNQQDPKNYGNSNSSNKDEKHKTYHNKYVPQKRPQQFQPAQPAQQPTNEKKISPAEFWASATSRMDKLSISTEPSQPKNTPQLFTQENEKPRSFDFSDVLQKRDAYLKARHDHFNSQFSPTEANERFFQTETELSFNFGLDYEKLHDFTIYKPEKPIQIPNEYSFFPKKPMIEFEGPMIYDKLNIDTLFFIFYRHKGSIRQYFAAKELKNYSWRFHTKYLTWFQRLEEPKILTEDYEQGTYIFFDYDVTWTNRKKRDFTFEFKYLENIEM</sequence>
<comment type="similarity">
    <text evidence="1">Belongs to the CNOT2/3/5 family.</text>
</comment>
<dbReference type="HOGENOM" id="CLU_102322_2_0_1"/>
<dbReference type="EMBL" id="AFBI03000035">
    <property type="protein sequence ID" value="EJW03570.1"/>
    <property type="molecule type" value="Genomic_DNA"/>
</dbReference>
<comment type="caution">
    <text evidence="6">The sequence shown here is derived from an EMBL/GenBank/DDBJ whole genome shotgun (WGS) entry which is preliminary data.</text>
</comment>
<evidence type="ECO:0000256" key="2">
    <source>
        <dbReference type="ARBA" id="ARBA00023015"/>
    </source>
</evidence>
<dbReference type="STRING" id="1003232.J9DLW5"/>
<evidence type="ECO:0000313" key="7">
    <source>
        <dbReference type="Proteomes" id="UP000003163"/>
    </source>
</evidence>
<evidence type="ECO:0000256" key="4">
    <source>
        <dbReference type="SAM" id="MobiDB-lite"/>
    </source>
</evidence>
<keyword evidence="3" id="KW-0804">Transcription</keyword>
<feature type="compositionally biased region" description="Polar residues" evidence="4">
    <location>
        <begin position="7"/>
        <end position="17"/>
    </location>
</feature>